<reference evidence="2 3" key="1">
    <citation type="journal article" date="2015" name="Sci. Rep.">
        <title>The genome of Leishmania panamensis: insights into genomics of the L. (Viannia) subgenus.</title>
        <authorList>
            <person name="Llanes A."/>
            <person name="Restrepo C.M."/>
            <person name="Vecchio G.D."/>
            <person name="Anguizola F.J."/>
            <person name="Lleonart R."/>
        </authorList>
    </citation>
    <scope>NUCLEOTIDE SEQUENCE [LARGE SCALE GENOMIC DNA]</scope>
    <source>
        <strain evidence="2 3">MHOM/PA/94/PSC-1</strain>
    </source>
</reference>
<protein>
    <submittedName>
        <fullName evidence="2">Uncharacterized protein</fullName>
    </submittedName>
</protein>
<feature type="region of interest" description="Disordered" evidence="1">
    <location>
        <begin position="242"/>
        <end position="264"/>
    </location>
</feature>
<dbReference type="KEGG" id="lpan:LPMP_150860"/>
<gene>
    <name evidence="2" type="ORF">LPMP_150860</name>
</gene>
<sequence>MMRLSVLSRAAWRHTGAQLAASVGRKSSIATAMNKTKTAKKRSASSRVTSRRGRASPARLNESMTGAAGSRVVVAPPDVATTDVARTNAHVTSLHKLSNTTSLASSAVYLARGERKTRVSSLDSHASASFPPPSPPLRPLSALPTSSPPPIPHVNGCNVSVATLQRRIRSLLAQLVLLSPEPLRPSALFARYRDAVDEETASMCAWAAHAVYRYDHGLLHCGTNGASHAACRGVLSEGEAGARDVERQTAGTTEDNANSGSSCGGGAAVEQRVLWRRGQQLSQAFRTSVVPLVTALGRGGGSGGTEMSVAPRLPASHEVEQWMFLSIIFSDAEFRVSPYSGAVSYPALPSMLLATVNPLRDREVAKLCYALQWGVQAKAAAYAAFCETRDTSGMKYLSGTAIRKHEQQSPVPSATAREEVADTCEFVWLNGAAGSPTWTTAHAQYLLHSALAGVRKPSDESATRSVAPTTGFSADQQLRKTISAAARQQHTSGHPLVDVMLHASSVVGVATRGGGSQTSEANVFMNSGGTAVGTTRGSAAAAAQPPALGWNEGKKGTDVATSFAADTSEDGLFAVMMGDLPTRSLSAGAMYEINRRLIAHLFRKFTAIPIPVARLSTAVRWNLSVAHAAQFRSFLYFLLLTSANPMVHRMAEGQRHRRRANALCADVWGRKRGYDGEARGGVEDEVRNALAQYDPRTFKCLQDSGTAEGSTVAALRRAFVADAEVTEKCEHAPTTVIETMCVRVLPHARPGQWRTAPRSPTCGAAAEASVSPAFCGYPLRFIEVLPTWRQTPEEVLQYLWRQQDQAQLCSKDASWLENEEPYILVFSLDRGVLDTRLRLVIDRYLDLRNGAAASTVPPNRATLARVTLRQLGVITLWAHEYGAEMAAELLFVHLLPRHEEVRLHPPMESGHKLWGEETHKQTITTSGDETNSGSGSGYGAWTVEFLPH</sequence>
<evidence type="ECO:0000313" key="3">
    <source>
        <dbReference type="Proteomes" id="UP000063063"/>
    </source>
</evidence>
<evidence type="ECO:0000256" key="1">
    <source>
        <dbReference type="SAM" id="MobiDB-lite"/>
    </source>
</evidence>
<dbReference type="OrthoDB" id="273647at2759"/>
<accession>A0A088RLK3</accession>
<proteinExistence type="predicted"/>
<dbReference type="AlphaFoldDB" id="A0A088RLK3"/>
<dbReference type="RefSeq" id="XP_010697461.1">
    <property type="nucleotide sequence ID" value="XM_010699159.1"/>
</dbReference>
<dbReference type="EMBL" id="CP009384">
    <property type="protein sequence ID" value="AIN96808.1"/>
    <property type="molecule type" value="Genomic_DNA"/>
</dbReference>
<keyword evidence="3" id="KW-1185">Reference proteome</keyword>
<dbReference type="VEuPathDB" id="TriTrypDB:LPAL13_150013700"/>
<feature type="region of interest" description="Disordered" evidence="1">
    <location>
        <begin position="120"/>
        <end position="149"/>
    </location>
</feature>
<name>A0A088RLK3_LEIPA</name>
<dbReference type="VEuPathDB" id="TriTrypDB:LPMP_150860"/>
<dbReference type="GeneID" id="22573506"/>
<dbReference type="eggNOG" id="ENOG502SGFB">
    <property type="taxonomic scope" value="Eukaryota"/>
</dbReference>
<organism evidence="2 3">
    <name type="scientific">Leishmania panamensis</name>
    <dbReference type="NCBI Taxonomy" id="5679"/>
    <lineage>
        <taxon>Eukaryota</taxon>
        <taxon>Discoba</taxon>
        <taxon>Euglenozoa</taxon>
        <taxon>Kinetoplastea</taxon>
        <taxon>Metakinetoplastina</taxon>
        <taxon>Trypanosomatida</taxon>
        <taxon>Trypanosomatidae</taxon>
        <taxon>Leishmaniinae</taxon>
        <taxon>Leishmania</taxon>
        <taxon>Leishmania guyanensis species complex</taxon>
    </lineage>
</organism>
<evidence type="ECO:0000313" key="2">
    <source>
        <dbReference type="EMBL" id="AIN96808.1"/>
    </source>
</evidence>
<dbReference type="Proteomes" id="UP000063063">
    <property type="component" value="Chromosome 15"/>
</dbReference>
<feature type="region of interest" description="Disordered" evidence="1">
    <location>
        <begin position="23"/>
        <end position="66"/>
    </location>
</feature>
<feature type="compositionally biased region" description="Basic residues" evidence="1">
    <location>
        <begin position="37"/>
        <end position="54"/>
    </location>
</feature>